<dbReference type="InterPro" id="IPR003008">
    <property type="entry name" value="Tubulin_FtsZ_GTPase"/>
</dbReference>
<evidence type="ECO:0000313" key="6">
    <source>
        <dbReference type="EMBL" id="KAA3670207.1"/>
    </source>
</evidence>
<dbReference type="EMBL" id="QNGE01012802">
    <property type="protein sequence ID" value="KAA3670207.1"/>
    <property type="molecule type" value="Genomic_DNA"/>
</dbReference>
<accession>A0A5J4N420</accession>
<comment type="similarity">
    <text evidence="1">Belongs to the tubulin family.</text>
</comment>
<sequence length="165" mass="18302">MGEVGIDPFTIFLDDIESGLQVPGIVFFNLMSTVIDEIRRNNYLQLPPPETYNQHQGTSANNYISEHYMVSKNVVGQVMDLIHKSANKCSGTQGYLTFHPFGSVTGSGVTSVSMKCLYVDYGEETKRNFAVCLAKHTATAGVEFSRFDFGHTYDVQTLCSCIHIV</sequence>
<gene>
    <name evidence="6" type="ORF">DEA37_0009695</name>
</gene>
<keyword evidence="4" id="KW-0342">GTP-binding</keyword>
<dbReference type="InterPro" id="IPR000217">
    <property type="entry name" value="Tubulin"/>
</dbReference>
<evidence type="ECO:0000256" key="2">
    <source>
        <dbReference type="ARBA" id="ARBA00022701"/>
    </source>
</evidence>
<keyword evidence="7" id="KW-1185">Reference proteome</keyword>
<feature type="domain" description="Tubulin/FtsZ GTPase" evidence="5">
    <location>
        <begin position="19"/>
        <end position="132"/>
    </location>
</feature>
<keyword evidence="2" id="KW-0493">Microtubule</keyword>
<proteinExistence type="inferred from homology"/>
<keyword evidence="3" id="KW-0547">Nucleotide-binding</keyword>
<dbReference type="PANTHER" id="PTHR11588">
    <property type="entry name" value="TUBULIN"/>
    <property type="match status" value="1"/>
</dbReference>
<dbReference type="GO" id="GO:0007017">
    <property type="term" value="P:microtubule-based process"/>
    <property type="evidence" value="ECO:0007669"/>
    <property type="project" value="InterPro"/>
</dbReference>
<dbReference type="Proteomes" id="UP000324629">
    <property type="component" value="Unassembled WGS sequence"/>
</dbReference>
<organism evidence="6 7">
    <name type="scientific">Paragonimus westermani</name>
    <dbReference type="NCBI Taxonomy" id="34504"/>
    <lineage>
        <taxon>Eukaryota</taxon>
        <taxon>Metazoa</taxon>
        <taxon>Spiralia</taxon>
        <taxon>Lophotrochozoa</taxon>
        <taxon>Platyhelminthes</taxon>
        <taxon>Trematoda</taxon>
        <taxon>Digenea</taxon>
        <taxon>Plagiorchiida</taxon>
        <taxon>Troglotremata</taxon>
        <taxon>Troglotrematidae</taxon>
        <taxon>Paragonimus</taxon>
    </lineage>
</organism>
<dbReference type="SUPFAM" id="SSF52490">
    <property type="entry name" value="Tubulin nucleotide-binding domain-like"/>
    <property type="match status" value="1"/>
</dbReference>
<evidence type="ECO:0000256" key="1">
    <source>
        <dbReference type="ARBA" id="ARBA00009636"/>
    </source>
</evidence>
<protein>
    <submittedName>
        <fullName evidence="6">Tubulin alpha</fullName>
    </submittedName>
</protein>
<dbReference type="GO" id="GO:0005874">
    <property type="term" value="C:microtubule"/>
    <property type="evidence" value="ECO:0007669"/>
    <property type="project" value="UniProtKB-KW"/>
</dbReference>
<name>A0A5J4N420_9TREM</name>
<dbReference type="Gene3D" id="3.40.50.1440">
    <property type="entry name" value="Tubulin/FtsZ, GTPase domain"/>
    <property type="match status" value="1"/>
</dbReference>
<evidence type="ECO:0000313" key="7">
    <source>
        <dbReference type="Proteomes" id="UP000324629"/>
    </source>
</evidence>
<dbReference type="InterPro" id="IPR036525">
    <property type="entry name" value="Tubulin/FtsZ_GTPase_sf"/>
</dbReference>
<dbReference type="AlphaFoldDB" id="A0A5J4N420"/>
<evidence type="ECO:0000256" key="4">
    <source>
        <dbReference type="ARBA" id="ARBA00023134"/>
    </source>
</evidence>
<evidence type="ECO:0000256" key="3">
    <source>
        <dbReference type="ARBA" id="ARBA00022741"/>
    </source>
</evidence>
<dbReference type="GO" id="GO:0005525">
    <property type="term" value="F:GTP binding"/>
    <property type="evidence" value="ECO:0007669"/>
    <property type="project" value="UniProtKB-KW"/>
</dbReference>
<evidence type="ECO:0000259" key="5">
    <source>
        <dbReference type="Pfam" id="PF00091"/>
    </source>
</evidence>
<reference evidence="6 7" key="1">
    <citation type="journal article" date="2019" name="Gigascience">
        <title>Whole-genome sequence of the oriental lung fluke Paragonimus westermani.</title>
        <authorList>
            <person name="Oey H."/>
            <person name="Zakrzewski M."/>
            <person name="Narain K."/>
            <person name="Devi K.R."/>
            <person name="Agatsuma T."/>
            <person name="Nawaratna S."/>
            <person name="Gobert G.N."/>
            <person name="Jones M.K."/>
            <person name="Ragan M.A."/>
            <person name="McManus D.P."/>
            <person name="Krause L."/>
        </authorList>
    </citation>
    <scope>NUCLEOTIDE SEQUENCE [LARGE SCALE GENOMIC DNA]</scope>
    <source>
        <strain evidence="6 7">IND2009</strain>
    </source>
</reference>
<dbReference type="PRINTS" id="PR01161">
    <property type="entry name" value="TUBULIN"/>
</dbReference>
<dbReference type="Pfam" id="PF00091">
    <property type="entry name" value="Tubulin"/>
    <property type="match status" value="1"/>
</dbReference>
<comment type="caution">
    <text evidence="6">The sequence shown here is derived from an EMBL/GenBank/DDBJ whole genome shotgun (WGS) entry which is preliminary data.</text>
</comment>